<dbReference type="PANTHER" id="PTHR10210:SF32">
    <property type="entry name" value="RIBOSE-PHOSPHATE PYROPHOSPHOKINASE 2"/>
    <property type="match status" value="1"/>
</dbReference>
<keyword evidence="5 9" id="KW-0418">Kinase</keyword>
<accession>A0A239FE47</accession>
<evidence type="ECO:0000313" key="10">
    <source>
        <dbReference type="Proteomes" id="UP000198284"/>
    </source>
</evidence>
<dbReference type="RefSeq" id="WP_089398792.1">
    <property type="nucleotide sequence ID" value="NZ_FZOT01000003.1"/>
</dbReference>
<sequence length="322" mass="34282">MTSIHDGAGKPPLLFALHGSSEFGQRIGRHLGLEPAAHEEREFEDGEHKTRPVDEVQGRQVFVVHALHADRSQSGNDKLCRLLFFIGALKDAGAARVTAVVPYLAYARKDRRTRPQDGVATRYVAQLFEAVGTDAIVTIDVHNSAAFDNAFRIPAQNLEAAPLFVAELLPVVGQADVVVVSPDAGGMKRAERLRELLAQRLDRPVGIAFAEKHRSEQGLSGDLLVGDVGSRLAILFDDLISTGATLVRAARACRAAGARSVIACATHGAFAEEANTVLADAALDRIIVTDTVPPWRLESEAVGAKLSSVSCAGLFATLIGAT</sequence>
<dbReference type="Gene3D" id="3.40.50.2020">
    <property type="match status" value="2"/>
</dbReference>
<dbReference type="GO" id="GO:0006164">
    <property type="term" value="P:purine nucleotide biosynthetic process"/>
    <property type="evidence" value="ECO:0007669"/>
    <property type="project" value="TreeGrafter"/>
</dbReference>
<evidence type="ECO:0000256" key="2">
    <source>
        <dbReference type="ARBA" id="ARBA00022679"/>
    </source>
</evidence>
<name>A0A239FE47_9BURK</name>
<dbReference type="GO" id="GO:0016301">
    <property type="term" value="F:kinase activity"/>
    <property type="evidence" value="ECO:0007669"/>
    <property type="project" value="UniProtKB-KW"/>
</dbReference>
<keyword evidence="3" id="KW-0545">Nucleotide biosynthesis</keyword>
<organism evidence="9 10">
    <name type="scientific">Noviherbaspirillum humi</name>
    <dbReference type="NCBI Taxonomy" id="1688639"/>
    <lineage>
        <taxon>Bacteria</taxon>
        <taxon>Pseudomonadati</taxon>
        <taxon>Pseudomonadota</taxon>
        <taxon>Betaproteobacteria</taxon>
        <taxon>Burkholderiales</taxon>
        <taxon>Oxalobacteraceae</taxon>
        <taxon>Noviherbaspirillum</taxon>
    </lineage>
</organism>
<dbReference type="Pfam" id="PF13793">
    <property type="entry name" value="Pribosyltran_N"/>
    <property type="match status" value="1"/>
</dbReference>
<dbReference type="SMART" id="SM01400">
    <property type="entry name" value="Pribosyltran_N"/>
    <property type="match status" value="1"/>
</dbReference>
<proteinExistence type="predicted"/>
<dbReference type="GO" id="GO:0002189">
    <property type="term" value="C:ribose phosphate diphosphokinase complex"/>
    <property type="evidence" value="ECO:0007669"/>
    <property type="project" value="TreeGrafter"/>
</dbReference>
<dbReference type="FunFam" id="3.40.50.2020:FF:000014">
    <property type="entry name" value="Ribose-phosphate pyrophosphokinase 1"/>
    <property type="match status" value="1"/>
</dbReference>
<dbReference type="InterPro" id="IPR029099">
    <property type="entry name" value="Pribosyltran_N"/>
</dbReference>
<dbReference type="InterPro" id="IPR029057">
    <property type="entry name" value="PRTase-like"/>
</dbReference>
<dbReference type="GO" id="GO:0006015">
    <property type="term" value="P:5-phosphoribose 1-diphosphate biosynthetic process"/>
    <property type="evidence" value="ECO:0007669"/>
    <property type="project" value="TreeGrafter"/>
</dbReference>
<dbReference type="EMBL" id="FZOT01000003">
    <property type="protein sequence ID" value="SNS55021.1"/>
    <property type="molecule type" value="Genomic_DNA"/>
</dbReference>
<evidence type="ECO:0000313" key="9">
    <source>
        <dbReference type="EMBL" id="SNS55021.1"/>
    </source>
</evidence>
<protein>
    <recommendedName>
        <fullName evidence="1">ribose-phosphate diphosphokinase</fullName>
        <ecNumber evidence="1">2.7.6.1</ecNumber>
    </recommendedName>
</protein>
<dbReference type="GO" id="GO:0005737">
    <property type="term" value="C:cytoplasm"/>
    <property type="evidence" value="ECO:0007669"/>
    <property type="project" value="TreeGrafter"/>
</dbReference>
<evidence type="ECO:0000256" key="5">
    <source>
        <dbReference type="ARBA" id="ARBA00022777"/>
    </source>
</evidence>
<evidence type="ECO:0000256" key="1">
    <source>
        <dbReference type="ARBA" id="ARBA00013247"/>
    </source>
</evidence>
<keyword evidence="10" id="KW-1185">Reference proteome</keyword>
<dbReference type="AlphaFoldDB" id="A0A239FE47"/>
<keyword evidence="4" id="KW-0547">Nucleotide-binding</keyword>
<evidence type="ECO:0000256" key="4">
    <source>
        <dbReference type="ARBA" id="ARBA00022741"/>
    </source>
</evidence>
<dbReference type="CDD" id="cd06223">
    <property type="entry name" value="PRTases_typeI"/>
    <property type="match status" value="1"/>
</dbReference>
<dbReference type="Pfam" id="PF14572">
    <property type="entry name" value="Pribosyl_synth"/>
    <property type="match status" value="1"/>
</dbReference>
<gene>
    <name evidence="9" type="ORF">SAMN06265795_103312</name>
</gene>
<dbReference type="GO" id="GO:0004749">
    <property type="term" value="F:ribose phosphate diphosphokinase activity"/>
    <property type="evidence" value="ECO:0007669"/>
    <property type="project" value="UniProtKB-EC"/>
</dbReference>
<dbReference type="SUPFAM" id="SSF53271">
    <property type="entry name" value="PRTase-like"/>
    <property type="match status" value="2"/>
</dbReference>
<dbReference type="PANTHER" id="PTHR10210">
    <property type="entry name" value="RIBOSE-PHOSPHATE DIPHOSPHOKINASE FAMILY MEMBER"/>
    <property type="match status" value="1"/>
</dbReference>
<reference evidence="9 10" key="1">
    <citation type="submission" date="2017-06" db="EMBL/GenBank/DDBJ databases">
        <authorList>
            <person name="Kim H.J."/>
            <person name="Triplett B.A."/>
        </authorList>
    </citation>
    <scope>NUCLEOTIDE SEQUENCE [LARGE SCALE GENOMIC DNA]</scope>
    <source>
        <strain evidence="9 10">U15</strain>
    </source>
</reference>
<dbReference type="GO" id="GO:0000287">
    <property type="term" value="F:magnesium ion binding"/>
    <property type="evidence" value="ECO:0007669"/>
    <property type="project" value="InterPro"/>
</dbReference>
<evidence type="ECO:0000256" key="3">
    <source>
        <dbReference type="ARBA" id="ARBA00022727"/>
    </source>
</evidence>
<dbReference type="GO" id="GO:0005524">
    <property type="term" value="F:ATP binding"/>
    <property type="evidence" value="ECO:0007669"/>
    <property type="project" value="UniProtKB-KW"/>
</dbReference>
<dbReference type="Proteomes" id="UP000198284">
    <property type="component" value="Unassembled WGS sequence"/>
</dbReference>
<keyword evidence="2" id="KW-0808">Transferase</keyword>
<dbReference type="EC" id="2.7.6.1" evidence="1"/>
<evidence type="ECO:0000259" key="8">
    <source>
        <dbReference type="Pfam" id="PF13793"/>
    </source>
</evidence>
<dbReference type="NCBIfam" id="TIGR01251">
    <property type="entry name" value="ribP_PPkin"/>
    <property type="match status" value="1"/>
</dbReference>
<evidence type="ECO:0000256" key="6">
    <source>
        <dbReference type="ARBA" id="ARBA00022840"/>
    </source>
</evidence>
<dbReference type="InterPro" id="IPR005946">
    <property type="entry name" value="Rib-P_diPkinase"/>
</dbReference>
<comment type="catalytic activity">
    <reaction evidence="7">
        <text>D-ribose 5-phosphate + ATP = 5-phospho-alpha-D-ribose 1-diphosphate + AMP + H(+)</text>
        <dbReference type="Rhea" id="RHEA:15609"/>
        <dbReference type="ChEBI" id="CHEBI:15378"/>
        <dbReference type="ChEBI" id="CHEBI:30616"/>
        <dbReference type="ChEBI" id="CHEBI:58017"/>
        <dbReference type="ChEBI" id="CHEBI:78346"/>
        <dbReference type="ChEBI" id="CHEBI:456215"/>
        <dbReference type="EC" id="2.7.6.1"/>
    </reaction>
</comment>
<dbReference type="InterPro" id="IPR000836">
    <property type="entry name" value="PRTase_dom"/>
</dbReference>
<dbReference type="OrthoDB" id="324294at2"/>
<feature type="domain" description="Ribose-phosphate pyrophosphokinase N-terminal" evidence="8">
    <location>
        <begin position="14"/>
        <end position="132"/>
    </location>
</feature>
<keyword evidence="6" id="KW-0067">ATP-binding</keyword>
<evidence type="ECO:0000256" key="7">
    <source>
        <dbReference type="ARBA" id="ARBA00049535"/>
    </source>
</evidence>